<dbReference type="OrthoDB" id="7881430at2759"/>
<protein>
    <submittedName>
        <fullName evidence="6">General odorant-binding protein 83a-like</fullName>
    </submittedName>
</protein>
<dbReference type="CDD" id="cd23992">
    <property type="entry name" value="PBP_GOBP"/>
    <property type="match status" value="1"/>
</dbReference>
<dbReference type="AlphaFoldDB" id="A0A9C6TB51"/>
<dbReference type="Pfam" id="PF01395">
    <property type="entry name" value="PBP_GOBP"/>
    <property type="match status" value="1"/>
</dbReference>
<name>A0A9C6TB51_DROAB</name>
<comment type="subcellular location">
    <subcellularLocation>
        <location evidence="1">Secreted</location>
    </subcellularLocation>
</comment>
<keyword evidence="5" id="KW-1185">Reference proteome</keyword>
<keyword evidence="4" id="KW-0732">Signal</keyword>
<dbReference type="GO" id="GO:0005549">
    <property type="term" value="F:odorant binding"/>
    <property type="evidence" value="ECO:0007669"/>
    <property type="project" value="InterPro"/>
</dbReference>
<evidence type="ECO:0000256" key="4">
    <source>
        <dbReference type="SAM" id="SignalP"/>
    </source>
</evidence>
<evidence type="ECO:0000256" key="2">
    <source>
        <dbReference type="ARBA" id="ARBA00008098"/>
    </source>
</evidence>
<feature type="chain" id="PRO_5038601021" evidence="4">
    <location>
        <begin position="20"/>
        <end position="139"/>
    </location>
</feature>
<organism evidence="5 6">
    <name type="scientific">Drosophila albomicans</name>
    <name type="common">Fruit fly</name>
    <dbReference type="NCBI Taxonomy" id="7291"/>
    <lineage>
        <taxon>Eukaryota</taxon>
        <taxon>Metazoa</taxon>
        <taxon>Ecdysozoa</taxon>
        <taxon>Arthropoda</taxon>
        <taxon>Hexapoda</taxon>
        <taxon>Insecta</taxon>
        <taxon>Pterygota</taxon>
        <taxon>Neoptera</taxon>
        <taxon>Endopterygota</taxon>
        <taxon>Diptera</taxon>
        <taxon>Brachycera</taxon>
        <taxon>Muscomorpha</taxon>
        <taxon>Ephydroidea</taxon>
        <taxon>Drosophilidae</taxon>
        <taxon>Drosophila</taxon>
    </lineage>
</organism>
<comment type="similarity">
    <text evidence="2">Belongs to the PBP/GOBP family.</text>
</comment>
<sequence>MVKFLVVTVLLSFSVTSFAAVTLSPEFLKAVRPIRDTCLKKSGSSDGLLKKSKFNKGPGAEDAKLKSYMGCVFLELNLVDANGDVMLEQLFQMLPAELKDVIMGMAKDCMVLQGATLNDKVWWLHQCWKKADPANYFML</sequence>
<evidence type="ECO:0000256" key="1">
    <source>
        <dbReference type="ARBA" id="ARBA00004613"/>
    </source>
</evidence>
<dbReference type="GO" id="GO:0005576">
    <property type="term" value="C:extracellular region"/>
    <property type="evidence" value="ECO:0007669"/>
    <property type="project" value="UniProtKB-SubCell"/>
</dbReference>
<dbReference type="Gene3D" id="1.10.238.20">
    <property type="entry name" value="Pheromone/general odorant binding protein domain"/>
    <property type="match status" value="1"/>
</dbReference>
<dbReference type="PRINTS" id="PR00485">
    <property type="entry name" value="MEALWORMBTLB"/>
</dbReference>
<evidence type="ECO:0000313" key="6">
    <source>
        <dbReference type="RefSeq" id="XP_051862808.1"/>
    </source>
</evidence>
<dbReference type="FunFam" id="1.10.238.20:FF:000001">
    <property type="entry name" value="General odorant-binding protein lush"/>
    <property type="match status" value="1"/>
</dbReference>
<keyword evidence="3" id="KW-0964">Secreted</keyword>
<dbReference type="SUPFAM" id="SSF47565">
    <property type="entry name" value="Insect pheromone/odorant-binding proteins"/>
    <property type="match status" value="1"/>
</dbReference>
<dbReference type="GO" id="GO:0007608">
    <property type="term" value="P:sensory perception of smell"/>
    <property type="evidence" value="ECO:0007669"/>
    <property type="project" value="UniProtKB-ARBA"/>
</dbReference>
<dbReference type="InterPro" id="IPR006170">
    <property type="entry name" value="PBP/GOBP"/>
</dbReference>
<dbReference type="RefSeq" id="XP_051862808.1">
    <property type="nucleotide sequence ID" value="XM_052006848.1"/>
</dbReference>
<evidence type="ECO:0000256" key="3">
    <source>
        <dbReference type="ARBA" id="ARBA00022525"/>
    </source>
</evidence>
<dbReference type="Proteomes" id="UP000515160">
    <property type="component" value="Chromosome 2R"/>
</dbReference>
<accession>A0A9C6TB51</accession>
<evidence type="ECO:0000313" key="5">
    <source>
        <dbReference type="Proteomes" id="UP000515160"/>
    </source>
</evidence>
<gene>
    <name evidence="6" type="primary">LOC117576599</name>
</gene>
<dbReference type="GeneID" id="117576599"/>
<reference evidence="6" key="1">
    <citation type="submission" date="2025-08" db="UniProtKB">
        <authorList>
            <consortium name="RefSeq"/>
        </authorList>
    </citation>
    <scope>IDENTIFICATION</scope>
    <source>
        <strain evidence="6">15112-1751.03</strain>
        <tissue evidence="6">Whole Adult</tissue>
    </source>
</reference>
<feature type="signal peptide" evidence="4">
    <location>
        <begin position="1"/>
        <end position="19"/>
    </location>
</feature>
<proteinExistence type="inferred from homology"/>
<dbReference type="SMART" id="SM00708">
    <property type="entry name" value="PhBP"/>
    <property type="match status" value="1"/>
</dbReference>
<dbReference type="InterPro" id="IPR036728">
    <property type="entry name" value="PBP_GOBP_sf"/>
</dbReference>